<reference evidence="2 3" key="1">
    <citation type="submission" date="2010-08" db="EMBL/GenBank/DDBJ databases">
        <title>Complete sequence of Clostridium cellulovorans 743B.</title>
        <authorList>
            <consortium name="US DOE Joint Genome Institute"/>
            <person name="Lucas S."/>
            <person name="Copeland A."/>
            <person name="Lapidus A."/>
            <person name="Cheng J.-F."/>
            <person name="Bruce D."/>
            <person name="Goodwin L."/>
            <person name="Pitluck S."/>
            <person name="Chertkov O."/>
            <person name="Detter J.C."/>
            <person name="Han C."/>
            <person name="Tapia R."/>
            <person name="Land M."/>
            <person name="Hauser L."/>
            <person name="Chang Y.-J."/>
            <person name="Jeffries C."/>
            <person name="Kyrpides N."/>
            <person name="Ivanova N."/>
            <person name="Mikhailova N."/>
            <person name="Hemme C.L."/>
            <person name="Woyke T."/>
        </authorList>
    </citation>
    <scope>NUCLEOTIDE SEQUENCE [LARGE SCALE GENOMIC DNA]</scope>
    <source>
        <strain evidence="3">ATCC 35296 / DSM 3052 / OCM 3 / 743B</strain>
    </source>
</reference>
<dbReference type="GO" id="GO:0005737">
    <property type="term" value="C:cytoplasm"/>
    <property type="evidence" value="ECO:0007669"/>
    <property type="project" value="TreeGrafter"/>
</dbReference>
<dbReference type="RefSeq" id="WP_010076282.1">
    <property type="nucleotide sequence ID" value="NC_014393.1"/>
</dbReference>
<evidence type="ECO:0000259" key="1">
    <source>
        <dbReference type="Pfam" id="PF05076"/>
    </source>
</evidence>
<dbReference type="PANTHER" id="PTHR10928">
    <property type="entry name" value="SUPPRESSOR OF FUSED"/>
    <property type="match status" value="1"/>
</dbReference>
<dbReference type="InterPro" id="IPR037181">
    <property type="entry name" value="SUFU_N"/>
</dbReference>
<evidence type="ECO:0000313" key="2">
    <source>
        <dbReference type="EMBL" id="ADL50869.1"/>
    </source>
</evidence>
<dbReference type="eggNOG" id="ENOG502Z7T1">
    <property type="taxonomic scope" value="Bacteria"/>
</dbReference>
<protein>
    <submittedName>
        <fullName evidence="2">Suppressor of fused domain</fullName>
    </submittedName>
</protein>
<dbReference type="AlphaFoldDB" id="D9SU31"/>
<dbReference type="InterPro" id="IPR007768">
    <property type="entry name" value="Suppressor_of_fused"/>
</dbReference>
<dbReference type="KEGG" id="ccb:Clocel_1110"/>
<sequence length="219" mass="25053">MTLDEYMIHLKEDQGWAPGWESIDGEFEKIYGNQEAEHFATNLTARSLLGGNEYLDGYSIYKSPKGYRHIVTYGLTELYADEKAFGGEYSKWGYEMTVKLLAKDTEECMWAISMLSNLARYTFTSQKYFQPYQYIAGNGEPIKIGSNSKITALVVVNDTELTTIDTVHGKVGFMQLVGITERELEIIKEDRAQVFELIELMKEDNPMLVIDLSRTKSYL</sequence>
<proteinExistence type="predicted"/>
<name>D9SU31_CLOC7</name>
<dbReference type="EMBL" id="CP002160">
    <property type="protein sequence ID" value="ADL50869.1"/>
    <property type="molecule type" value="Genomic_DNA"/>
</dbReference>
<dbReference type="PANTHER" id="PTHR10928:SF2">
    <property type="entry name" value="SUPPRESSOR OF FUSED HOMOLOG"/>
    <property type="match status" value="1"/>
</dbReference>
<dbReference type="InterPro" id="IPR020941">
    <property type="entry name" value="SUFU-like_domain"/>
</dbReference>
<dbReference type="Pfam" id="PF05076">
    <property type="entry name" value="SUFU"/>
    <property type="match status" value="1"/>
</dbReference>
<feature type="domain" description="Suppressor of fused-like" evidence="1">
    <location>
        <begin position="52"/>
        <end position="214"/>
    </location>
</feature>
<dbReference type="Proteomes" id="UP000002730">
    <property type="component" value="Chromosome"/>
</dbReference>
<dbReference type="SUPFAM" id="SSF103359">
    <property type="entry name" value="Suppressor of Fused, N-terminal domain"/>
    <property type="match status" value="1"/>
</dbReference>
<organism evidence="2 3">
    <name type="scientific">Clostridium cellulovorans (strain ATCC 35296 / DSM 3052 / OCM 3 / 743B)</name>
    <dbReference type="NCBI Taxonomy" id="573061"/>
    <lineage>
        <taxon>Bacteria</taxon>
        <taxon>Bacillati</taxon>
        <taxon>Bacillota</taxon>
        <taxon>Clostridia</taxon>
        <taxon>Eubacteriales</taxon>
        <taxon>Clostridiaceae</taxon>
        <taxon>Clostridium</taxon>
    </lineage>
</organism>
<dbReference type="HOGENOM" id="CLU_101399_0_0_9"/>
<dbReference type="OrthoDB" id="9023549at2"/>
<gene>
    <name evidence="2" type="ordered locus">Clocel_1110</name>
</gene>
<dbReference type="STRING" id="573061.Clocel_1110"/>
<accession>D9SU31</accession>
<evidence type="ECO:0000313" key="3">
    <source>
        <dbReference type="Proteomes" id="UP000002730"/>
    </source>
</evidence>
<keyword evidence="3" id="KW-1185">Reference proteome</keyword>